<dbReference type="GO" id="GO:0000105">
    <property type="term" value="P:L-histidine biosynthetic process"/>
    <property type="evidence" value="ECO:0007669"/>
    <property type="project" value="UniProtKB-UniRule"/>
</dbReference>
<dbReference type="CDD" id="cd12110">
    <property type="entry name" value="PHP_HisPPase_Hisj_like"/>
    <property type="match status" value="1"/>
</dbReference>
<dbReference type="InterPro" id="IPR016195">
    <property type="entry name" value="Pol/histidinol_Pase-like"/>
</dbReference>
<evidence type="ECO:0000256" key="6">
    <source>
        <dbReference type="ARBA" id="ARBA00023102"/>
    </source>
</evidence>
<gene>
    <name evidence="10" type="ORF">ENO08_05645</name>
</gene>
<dbReference type="GO" id="GO:0004401">
    <property type="term" value="F:histidinol-phosphatase activity"/>
    <property type="evidence" value="ECO:0007669"/>
    <property type="project" value="UniProtKB-UniRule"/>
</dbReference>
<dbReference type="GO" id="GO:0005737">
    <property type="term" value="C:cytoplasm"/>
    <property type="evidence" value="ECO:0007669"/>
    <property type="project" value="TreeGrafter"/>
</dbReference>
<organism evidence="10">
    <name type="scientific">Eiseniibacteriota bacterium</name>
    <dbReference type="NCBI Taxonomy" id="2212470"/>
    <lineage>
        <taxon>Bacteria</taxon>
        <taxon>Candidatus Eiseniibacteriota</taxon>
    </lineage>
</organism>
<name>A0A7V2F3Z5_UNCEI</name>
<comment type="caution">
    <text evidence="10">The sequence shown here is derived from an EMBL/GenBank/DDBJ whole genome shotgun (WGS) entry which is preliminary data.</text>
</comment>
<dbReference type="UniPathway" id="UPA00031">
    <property type="reaction ID" value="UER00013"/>
</dbReference>
<comment type="pathway">
    <text evidence="1 8">Amino-acid biosynthesis; L-histidine biosynthesis; L-histidine from 5-phospho-alpha-D-ribose 1-diphosphate: step 8/9.</text>
</comment>
<evidence type="ECO:0000256" key="3">
    <source>
        <dbReference type="ARBA" id="ARBA00013085"/>
    </source>
</evidence>
<dbReference type="Proteomes" id="UP000886069">
    <property type="component" value="Unassembled WGS sequence"/>
</dbReference>
<dbReference type="AlphaFoldDB" id="A0A7V2F3Z5"/>
<reference evidence="10" key="1">
    <citation type="journal article" date="2020" name="mSystems">
        <title>Genome- and Community-Level Interaction Insights into Carbon Utilization and Element Cycling Functions of Hydrothermarchaeota in Hydrothermal Sediment.</title>
        <authorList>
            <person name="Zhou Z."/>
            <person name="Liu Y."/>
            <person name="Xu W."/>
            <person name="Pan J."/>
            <person name="Luo Z.H."/>
            <person name="Li M."/>
        </authorList>
    </citation>
    <scope>NUCLEOTIDE SEQUENCE [LARGE SCALE GENOMIC DNA]</scope>
    <source>
        <strain evidence="10">SpSt-1233</strain>
    </source>
</reference>
<evidence type="ECO:0000256" key="4">
    <source>
        <dbReference type="ARBA" id="ARBA00022605"/>
    </source>
</evidence>
<dbReference type="InterPro" id="IPR004013">
    <property type="entry name" value="PHP_dom"/>
</dbReference>
<dbReference type="EMBL" id="DSEC01000398">
    <property type="protein sequence ID" value="HER43924.1"/>
    <property type="molecule type" value="Genomic_DNA"/>
</dbReference>
<dbReference type="PANTHER" id="PTHR21039">
    <property type="entry name" value="HISTIDINOL PHOSPHATASE-RELATED"/>
    <property type="match status" value="1"/>
</dbReference>
<accession>A0A7V2F3Z5</accession>
<protein>
    <recommendedName>
        <fullName evidence="3 8">Histidinol-phosphatase</fullName>
        <shortName evidence="8">HolPase</shortName>
        <ecNumber evidence="3 8">3.1.3.15</ecNumber>
    </recommendedName>
</protein>
<keyword evidence="6 8" id="KW-0368">Histidine biosynthesis</keyword>
<sequence length="291" mass="32243">MIDYHMHGNFCGHAEGELEEYVLEALGKGFIEIGFSAHLPKVVDPDPYHAMLENRLPDYVGLVEHLQMKYHGSITIKLGIEADYFPGLEDRTRALLAGYPFDYVLGSLHFLGDWHFSSKAGRDRYDSEDPEKAFPLYFELLGRMVRSGLFDVLAHADALRRETFEPGPGSSEEYEKLADLLSAHGMAIEVNTAGLRRGAGSIYPDRLLLEACGARGVPATLGSDAHTPADVGRDFRYAFRLLEETGISDIAIFEGRKMERRPLSEFRTKPASGRLYELLSGESGPGKDGSA</sequence>
<proteinExistence type="inferred from homology"/>
<evidence type="ECO:0000256" key="7">
    <source>
        <dbReference type="ARBA" id="ARBA00049158"/>
    </source>
</evidence>
<dbReference type="Pfam" id="PF02811">
    <property type="entry name" value="PHP"/>
    <property type="match status" value="1"/>
</dbReference>
<evidence type="ECO:0000256" key="8">
    <source>
        <dbReference type="RuleBase" id="RU366003"/>
    </source>
</evidence>
<dbReference type="Gene3D" id="3.20.20.140">
    <property type="entry name" value="Metal-dependent hydrolases"/>
    <property type="match status" value="1"/>
</dbReference>
<dbReference type="NCBIfam" id="NF005596">
    <property type="entry name" value="PRK07328.1"/>
    <property type="match status" value="1"/>
</dbReference>
<evidence type="ECO:0000256" key="2">
    <source>
        <dbReference type="ARBA" id="ARBA00009152"/>
    </source>
</evidence>
<evidence type="ECO:0000256" key="1">
    <source>
        <dbReference type="ARBA" id="ARBA00004970"/>
    </source>
</evidence>
<evidence type="ECO:0000259" key="9">
    <source>
        <dbReference type="Pfam" id="PF02811"/>
    </source>
</evidence>
<evidence type="ECO:0000256" key="5">
    <source>
        <dbReference type="ARBA" id="ARBA00022801"/>
    </source>
</evidence>
<dbReference type="EC" id="3.1.3.15" evidence="3 8"/>
<dbReference type="InterPro" id="IPR010140">
    <property type="entry name" value="Histidinol_P_phosphatase_HisJ"/>
</dbReference>
<keyword evidence="5 8" id="KW-0378">Hydrolase</keyword>
<comment type="catalytic activity">
    <reaction evidence="7 8">
        <text>L-histidinol phosphate + H2O = L-histidinol + phosphate</text>
        <dbReference type="Rhea" id="RHEA:14465"/>
        <dbReference type="ChEBI" id="CHEBI:15377"/>
        <dbReference type="ChEBI" id="CHEBI:43474"/>
        <dbReference type="ChEBI" id="CHEBI:57699"/>
        <dbReference type="ChEBI" id="CHEBI:57980"/>
        <dbReference type="EC" id="3.1.3.15"/>
    </reaction>
</comment>
<dbReference type="PANTHER" id="PTHR21039:SF0">
    <property type="entry name" value="HISTIDINOL-PHOSPHATASE"/>
    <property type="match status" value="1"/>
</dbReference>
<comment type="similarity">
    <text evidence="2 8">Belongs to the PHP hydrolase family. HisK subfamily.</text>
</comment>
<evidence type="ECO:0000313" key="10">
    <source>
        <dbReference type="EMBL" id="HER43924.1"/>
    </source>
</evidence>
<dbReference type="NCBIfam" id="TIGR01856">
    <property type="entry name" value="hisJ_fam"/>
    <property type="match status" value="1"/>
</dbReference>
<keyword evidence="4 8" id="KW-0028">Amino-acid biosynthesis</keyword>
<dbReference type="SUPFAM" id="SSF89550">
    <property type="entry name" value="PHP domain-like"/>
    <property type="match status" value="1"/>
</dbReference>
<feature type="domain" description="PHP" evidence="9">
    <location>
        <begin position="3"/>
        <end position="193"/>
    </location>
</feature>